<dbReference type="AlphaFoldDB" id="A0A921GE49"/>
<evidence type="ECO:0000313" key="2">
    <source>
        <dbReference type="EMBL" id="HJF44570.1"/>
    </source>
</evidence>
<gene>
    <name evidence="2" type="ORF">K8U72_02125</name>
</gene>
<evidence type="ECO:0000313" key="3">
    <source>
        <dbReference type="Proteomes" id="UP000697330"/>
    </source>
</evidence>
<comment type="caution">
    <text evidence="2">The sequence shown here is derived from an EMBL/GenBank/DDBJ whole genome shotgun (WGS) entry which is preliminary data.</text>
</comment>
<evidence type="ECO:0000256" key="1">
    <source>
        <dbReference type="SAM" id="MobiDB-lite"/>
    </source>
</evidence>
<protein>
    <submittedName>
        <fullName evidence="2">Uncharacterized protein</fullName>
    </submittedName>
</protein>
<dbReference type="EMBL" id="DYWQ01000029">
    <property type="protein sequence ID" value="HJF44570.1"/>
    <property type="molecule type" value="Genomic_DNA"/>
</dbReference>
<dbReference type="Proteomes" id="UP000697330">
    <property type="component" value="Unassembled WGS sequence"/>
</dbReference>
<dbReference type="RefSeq" id="WP_274958591.1">
    <property type="nucleotide sequence ID" value="NZ_DYWQ01000029.1"/>
</dbReference>
<proteinExistence type="predicted"/>
<accession>A0A921GE49</accession>
<organism evidence="2 3">
    <name type="scientific">Thermophilibacter provencensis</name>
    <dbReference type="NCBI Taxonomy" id="1852386"/>
    <lineage>
        <taxon>Bacteria</taxon>
        <taxon>Bacillati</taxon>
        <taxon>Actinomycetota</taxon>
        <taxon>Coriobacteriia</taxon>
        <taxon>Coriobacteriales</taxon>
        <taxon>Atopobiaceae</taxon>
        <taxon>Thermophilibacter</taxon>
    </lineage>
</organism>
<sequence length="355" mass="39594">MWQSVDHEIDVFMREAERRGACLESYPGRLHRALERRLESGELVSPLPRLYARAEAWRTLGQTERTLSMMRALGELHPDWVFCGTSAAVAHSLSVSNRLHEPLQVVTSSGARRYHGGRVAAAHARNEVSVTVSGVSATTLERTVFDCMRRHGFPEGLAIADSALRKGGLSGDALVAYVSSMGPRYRGFKQAKMTASFADPRPENGMESIARATMYQLGYQMPDLQVPVHDPLSPGRALRVDFMWVLPDGTVIIGELDGGEKVWNPEMNGGSPLMALRRERRRESRITIDRPKIIRFSPEEVGDLYEFNRLLETFGVPRDHEPLVTHSGRPHPRPRSGGGVRASMRRAHPHLCCAE</sequence>
<reference evidence="2" key="2">
    <citation type="submission" date="2021-09" db="EMBL/GenBank/DDBJ databases">
        <authorList>
            <person name="Gilroy R."/>
        </authorList>
    </citation>
    <scope>NUCLEOTIDE SEQUENCE</scope>
    <source>
        <strain evidence="2">CHK124-7917</strain>
    </source>
</reference>
<feature type="region of interest" description="Disordered" evidence="1">
    <location>
        <begin position="319"/>
        <end position="355"/>
    </location>
</feature>
<name>A0A921GE49_9ACTN</name>
<reference evidence="2" key="1">
    <citation type="journal article" date="2021" name="PeerJ">
        <title>Extensive microbial diversity within the chicken gut microbiome revealed by metagenomics and culture.</title>
        <authorList>
            <person name="Gilroy R."/>
            <person name="Ravi A."/>
            <person name="Getino M."/>
            <person name="Pursley I."/>
            <person name="Horton D.L."/>
            <person name="Alikhan N.F."/>
            <person name="Baker D."/>
            <person name="Gharbi K."/>
            <person name="Hall N."/>
            <person name="Watson M."/>
            <person name="Adriaenssens E.M."/>
            <person name="Foster-Nyarko E."/>
            <person name="Jarju S."/>
            <person name="Secka A."/>
            <person name="Antonio M."/>
            <person name="Oren A."/>
            <person name="Chaudhuri R.R."/>
            <person name="La Ragione R."/>
            <person name="Hildebrand F."/>
            <person name="Pallen M.J."/>
        </authorList>
    </citation>
    <scope>NUCLEOTIDE SEQUENCE</scope>
    <source>
        <strain evidence="2">CHK124-7917</strain>
    </source>
</reference>